<reference evidence="13" key="1">
    <citation type="submission" date="2016-10" db="EMBL/GenBank/DDBJ databases">
        <authorList>
            <person name="Varghese N."/>
            <person name="Submissions S."/>
        </authorList>
    </citation>
    <scope>NUCLEOTIDE SEQUENCE [LARGE SCALE GENOMIC DNA]</scope>
    <source>
        <strain evidence="13">CGMCC 1.3566</strain>
    </source>
</reference>
<dbReference type="GO" id="GO:0036220">
    <property type="term" value="F:ITP diphosphatase activity"/>
    <property type="evidence" value="ECO:0007669"/>
    <property type="project" value="UniProtKB-UniRule"/>
</dbReference>
<accession>A0A1I0H1X1</accession>
<evidence type="ECO:0000256" key="2">
    <source>
        <dbReference type="ARBA" id="ARBA00011738"/>
    </source>
</evidence>
<dbReference type="Gene3D" id="3.90.950.10">
    <property type="match status" value="1"/>
</dbReference>
<comment type="subunit">
    <text evidence="2 10">Homodimer.</text>
</comment>
<keyword evidence="4 10" id="KW-0547">Nucleotide-binding</keyword>
<feature type="binding site" evidence="10">
    <location>
        <position position="42"/>
    </location>
    <ligand>
        <name>Mg(2+)</name>
        <dbReference type="ChEBI" id="CHEBI:18420"/>
    </ligand>
</feature>
<feature type="binding site" evidence="10">
    <location>
        <position position="72"/>
    </location>
    <ligand>
        <name>substrate</name>
    </ligand>
</feature>
<keyword evidence="13" id="KW-1185">Reference proteome</keyword>
<evidence type="ECO:0000313" key="12">
    <source>
        <dbReference type="EMBL" id="SET77518.1"/>
    </source>
</evidence>
<feature type="binding site" evidence="10">
    <location>
        <position position="177"/>
    </location>
    <ligand>
        <name>substrate</name>
    </ligand>
</feature>
<dbReference type="PANTHER" id="PTHR11067:SF9">
    <property type="entry name" value="INOSINE TRIPHOSPHATE PYROPHOSPHATASE"/>
    <property type="match status" value="1"/>
</dbReference>
<comment type="function">
    <text evidence="10">Pyrophosphatase that catalyzes the hydrolysis of nucleoside triphosphates to their monophosphate derivatives, with a high preference for the non-canonical purine nucleotides XTP (xanthosine triphosphate), dITP (deoxyinosine triphosphate) and ITP. Seems to function as a house-cleaning enzyme that removes non-canonical purine nucleotides from the nucleotide pool, thus preventing their incorporation into DNA/RNA and avoiding chromosomal lesions.</text>
</comment>
<evidence type="ECO:0000256" key="9">
    <source>
        <dbReference type="ARBA" id="ARBA00052017"/>
    </source>
</evidence>
<dbReference type="GO" id="GO:0009117">
    <property type="term" value="P:nucleotide metabolic process"/>
    <property type="evidence" value="ECO:0007669"/>
    <property type="project" value="UniProtKB-KW"/>
</dbReference>
<evidence type="ECO:0000256" key="4">
    <source>
        <dbReference type="ARBA" id="ARBA00022741"/>
    </source>
</evidence>
<keyword evidence="5 10" id="KW-0378">Hydrolase</keyword>
<feature type="binding site" evidence="10">
    <location>
        <begin position="182"/>
        <end position="183"/>
    </location>
    <ligand>
        <name>substrate</name>
    </ligand>
</feature>
<sequence length="201" mass="22673">MKKVILATKNKGKAIEFKEIFSQIGMEIVSLLDISESIPDIEETGETFEENARIKAEAIADRFELPVLSDDSGLEIDALNGRPGVYSARYAGLDKNDHKNVEKVLKELNGIETEKRTARFVCVLAFARPGIDTVMKRGICEGSIGKERKGEHGFGYDPIFYPKGYDRTLAQLLPEEKNKISHRRHAIDQMIDWLETEGKME</sequence>
<dbReference type="Pfam" id="PF01725">
    <property type="entry name" value="Ham1p_like"/>
    <property type="match status" value="1"/>
</dbReference>
<feature type="binding site" evidence="10">
    <location>
        <begin position="8"/>
        <end position="13"/>
    </location>
    <ligand>
        <name>substrate</name>
    </ligand>
</feature>
<dbReference type="GO" id="GO:0035870">
    <property type="term" value="F:dITP diphosphatase activity"/>
    <property type="evidence" value="ECO:0007669"/>
    <property type="project" value="UniProtKB-UniRule"/>
</dbReference>
<evidence type="ECO:0000313" key="13">
    <source>
        <dbReference type="Proteomes" id="UP000199095"/>
    </source>
</evidence>
<comment type="catalytic activity">
    <reaction evidence="10">
        <text>ITP + H2O = IMP + diphosphate + H(+)</text>
        <dbReference type="Rhea" id="RHEA:29399"/>
        <dbReference type="ChEBI" id="CHEBI:15377"/>
        <dbReference type="ChEBI" id="CHEBI:15378"/>
        <dbReference type="ChEBI" id="CHEBI:33019"/>
        <dbReference type="ChEBI" id="CHEBI:58053"/>
        <dbReference type="ChEBI" id="CHEBI:61402"/>
        <dbReference type="EC" id="3.6.1.66"/>
    </reaction>
</comment>
<keyword evidence="7 10" id="KW-0546">Nucleotide metabolism</keyword>
<evidence type="ECO:0000256" key="10">
    <source>
        <dbReference type="HAMAP-Rule" id="MF_01405"/>
    </source>
</evidence>
<evidence type="ECO:0000256" key="5">
    <source>
        <dbReference type="ARBA" id="ARBA00022801"/>
    </source>
</evidence>
<comment type="catalytic activity">
    <reaction evidence="8 10">
        <text>dITP + H2O = dIMP + diphosphate + H(+)</text>
        <dbReference type="Rhea" id="RHEA:28342"/>
        <dbReference type="ChEBI" id="CHEBI:15377"/>
        <dbReference type="ChEBI" id="CHEBI:15378"/>
        <dbReference type="ChEBI" id="CHEBI:33019"/>
        <dbReference type="ChEBI" id="CHEBI:61194"/>
        <dbReference type="ChEBI" id="CHEBI:61382"/>
        <dbReference type="EC" id="3.6.1.66"/>
    </reaction>
</comment>
<dbReference type="OrthoDB" id="9807456at2"/>
<dbReference type="RefSeq" id="WP_093135951.1">
    <property type="nucleotide sequence ID" value="NZ_FOHJ01000008.1"/>
</dbReference>
<evidence type="ECO:0000256" key="6">
    <source>
        <dbReference type="ARBA" id="ARBA00022842"/>
    </source>
</evidence>
<evidence type="ECO:0000256" key="1">
    <source>
        <dbReference type="ARBA" id="ARBA00008023"/>
    </source>
</evidence>
<dbReference type="GO" id="GO:0005829">
    <property type="term" value="C:cytosol"/>
    <property type="evidence" value="ECO:0007669"/>
    <property type="project" value="TreeGrafter"/>
</dbReference>
<evidence type="ECO:0000256" key="11">
    <source>
        <dbReference type="RuleBase" id="RU003781"/>
    </source>
</evidence>
<dbReference type="InterPro" id="IPR020922">
    <property type="entry name" value="dITP/XTP_pyrophosphatase"/>
</dbReference>
<organism evidence="12 13">
    <name type="scientific">Salinibacillus kushneri</name>
    <dbReference type="NCBI Taxonomy" id="237682"/>
    <lineage>
        <taxon>Bacteria</taxon>
        <taxon>Bacillati</taxon>
        <taxon>Bacillota</taxon>
        <taxon>Bacilli</taxon>
        <taxon>Bacillales</taxon>
        <taxon>Bacillaceae</taxon>
        <taxon>Salinibacillus</taxon>
    </lineage>
</organism>
<proteinExistence type="inferred from homology"/>
<name>A0A1I0H1X1_9BACI</name>
<dbReference type="CDD" id="cd00515">
    <property type="entry name" value="HAM1"/>
    <property type="match status" value="1"/>
</dbReference>
<keyword evidence="6 10" id="KW-0460">Magnesium</keyword>
<dbReference type="HAMAP" id="MF_01405">
    <property type="entry name" value="Non_canon_purine_NTPase"/>
    <property type="match status" value="1"/>
</dbReference>
<protein>
    <recommendedName>
        <fullName evidence="10">dITP/XTP pyrophosphatase</fullName>
        <ecNumber evidence="10">3.6.1.66</ecNumber>
    </recommendedName>
    <alternativeName>
        <fullName evidence="10">Non-canonical purine NTP pyrophosphatase</fullName>
    </alternativeName>
    <alternativeName>
        <fullName evidence="10">Non-standard purine NTP pyrophosphatase</fullName>
    </alternativeName>
    <alternativeName>
        <fullName evidence="10">Nucleoside-triphosphate diphosphatase</fullName>
    </alternativeName>
    <alternativeName>
        <fullName evidence="10">Nucleoside-triphosphate pyrophosphatase</fullName>
        <shortName evidence="10">NTPase</shortName>
    </alternativeName>
</protein>
<evidence type="ECO:0000256" key="8">
    <source>
        <dbReference type="ARBA" id="ARBA00051875"/>
    </source>
</evidence>
<dbReference type="EMBL" id="FOHJ01000008">
    <property type="protein sequence ID" value="SET77518.1"/>
    <property type="molecule type" value="Genomic_DNA"/>
</dbReference>
<evidence type="ECO:0000256" key="3">
    <source>
        <dbReference type="ARBA" id="ARBA00022723"/>
    </source>
</evidence>
<feature type="binding site" evidence="10">
    <location>
        <position position="71"/>
    </location>
    <ligand>
        <name>Mg(2+)</name>
        <dbReference type="ChEBI" id="CHEBI:18420"/>
    </ligand>
</feature>
<dbReference type="NCBIfam" id="TIGR00042">
    <property type="entry name" value="RdgB/HAM1 family non-canonical purine NTP pyrophosphatase"/>
    <property type="match status" value="1"/>
</dbReference>
<dbReference type="InterPro" id="IPR029001">
    <property type="entry name" value="ITPase-like_fam"/>
</dbReference>
<evidence type="ECO:0000256" key="7">
    <source>
        <dbReference type="ARBA" id="ARBA00023080"/>
    </source>
</evidence>
<feature type="active site" description="Proton acceptor" evidence="10">
    <location>
        <position position="71"/>
    </location>
</feature>
<dbReference type="NCBIfam" id="NF011397">
    <property type="entry name" value="PRK14822.1"/>
    <property type="match status" value="1"/>
</dbReference>
<dbReference type="GO" id="GO:0000166">
    <property type="term" value="F:nucleotide binding"/>
    <property type="evidence" value="ECO:0007669"/>
    <property type="project" value="UniProtKB-KW"/>
</dbReference>
<dbReference type="AlphaFoldDB" id="A0A1I0H1X1"/>
<dbReference type="GO" id="GO:0017111">
    <property type="term" value="F:ribonucleoside triphosphate phosphatase activity"/>
    <property type="evidence" value="ECO:0007669"/>
    <property type="project" value="InterPro"/>
</dbReference>
<gene>
    <name evidence="12" type="ORF">SAMN05421676_10812</name>
</gene>
<comment type="cofactor">
    <cofactor evidence="10">
        <name>Mg(2+)</name>
        <dbReference type="ChEBI" id="CHEBI:18420"/>
    </cofactor>
    <text evidence="10">Binds 1 Mg(2+) ion per subunit.</text>
</comment>
<keyword evidence="3 10" id="KW-0479">Metal-binding</keyword>
<feature type="binding site" evidence="10">
    <location>
        <begin position="154"/>
        <end position="157"/>
    </location>
    <ligand>
        <name>substrate</name>
    </ligand>
</feature>
<dbReference type="EC" id="3.6.1.66" evidence="10"/>
<comment type="catalytic activity">
    <reaction evidence="9 10">
        <text>XTP + H2O = XMP + diphosphate + H(+)</text>
        <dbReference type="Rhea" id="RHEA:28610"/>
        <dbReference type="ChEBI" id="CHEBI:15377"/>
        <dbReference type="ChEBI" id="CHEBI:15378"/>
        <dbReference type="ChEBI" id="CHEBI:33019"/>
        <dbReference type="ChEBI" id="CHEBI:57464"/>
        <dbReference type="ChEBI" id="CHEBI:61314"/>
        <dbReference type="EC" id="3.6.1.66"/>
    </reaction>
</comment>
<dbReference type="GO" id="GO:0009146">
    <property type="term" value="P:purine nucleoside triphosphate catabolic process"/>
    <property type="evidence" value="ECO:0007669"/>
    <property type="project" value="UniProtKB-UniRule"/>
</dbReference>
<dbReference type="GO" id="GO:0046872">
    <property type="term" value="F:metal ion binding"/>
    <property type="evidence" value="ECO:0007669"/>
    <property type="project" value="UniProtKB-KW"/>
</dbReference>
<comment type="similarity">
    <text evidence="1 10 11">Belongs to the HAM1 NTPase family.</text>
</comment>
<dbReference type="Proteomes" id="UP000199095">
    <property type="component" value="Unassembled WGS sequence"/>
</dbReference>
<dbReference type="SUPFAM" id="SSF52972">
    <property type="entry name" value="ITPase-like"/>
    <property type="match status" value="1"/>
</dbReference>
<dbReference type="STRING" id="237682.SAMN05421676_10812"/>
<dbReference type="FunFam" id="3.90.950.10:FF:000001">
    <property type="entry name" value="dITP/XTP pyrophosphatase"/>
    <property type="match status" value="1"/>
</dbReference>
<dbReference type="InterPro" id="IPR002637">
    <property type="entry name" value="RdgB/HAM1"/>
</dbReference>
<dbReference type="PANTHER" id="PTHR11067">
    <property type="entry name" value="INOSINE TRIPHOSPHATE PYROPHOSPHATASE/HAM1 PROTEIN"/>
    <property type="match status" value="1"/>
</dbReference>
<dbReference type="GO" id="GO:0036222">
    <property type="term" value="F:XTP diphosphatase activity"/>
    <property type="evidence" value="ECO:0007669"/>
    <property type="project" value="UniProtKB-UniRule"/>
</dbReference>